<name>A0ABQ2LBJ8_9BACL</name>
<dbReference type="Gene3D" id="3.20.20.140">
    <property type="entry name" value="Metal-dependent hydrolases"/>
    <property type="match status" value="1"/>
</dbReference>
<dbReference type="EMBL" id="BMLN01000013">
    <property type="protein sequence ID" value="GGO07564.1"/>
    <property type="molecule type" value="Genomic_DNA"/>
</dbReference>
<organism evidence="9 10">
    <name type="scientific">Saccharibacillus kuerlensis</name>
    <dbReference type="NCBI Taxonomy" id="459527"/>
    <lineage>
        <taxon>Bacteria</taxon>
        <taxon>Bacillati</taxon>
        <taxon>Bacillota</taxon>
        <taxon>Bacilli</taxon>
        <taxon>Bacillales</taxon>
        <taxon>Paenibacillaceae</taxon>
        <taxon>Saccharibacillus</taxon>
    </lineage>
</organism>
<evidence type="ECO:0000313" key="9">
    <source>
        <dbReference type="EMBL" id="GGO07564.1"/>
    </source>
</evidence>
<comment type="catalytic activity">
    <reaction evidence="1 7">
        <text>D-glucuronate = D-fructuronate</text>
        <dbReference type="Rhea" id="RHEA:13049"/>
        <dbReference type="ChEBI" id="CHEBI:58720"/>
        <dbReference type="ChEBI" id="CHEBI:59863"/>
        <dbReference type="EC" id="5.3.1.12"/>
    </reaction>
</comment>
<dbReference type="HAMAP" id="MF_00675">
    <property type="entry name" value="UxaC"/>
    <property type="match status" value="1"/>
</dbReference>
<dbReference type="SUPFAM" id="SSF51556">
    <property type="entry name" value="Metallo-dependent hydrolases"/>
    <property type="match status" value="1"/>
</dbReference>
<feature type="region of interest" description="Disordered" evidence="8">
    <location>
        <begin position="1"/>
        <end position="38"/>
    </location>
</feature>
<dbReference type="PANTHER" id="PTHR30068">
    <property type="entry name" value="URONATE ISOMERASE"/>
    <property type="match status" value="1"/>
</dbReference>
<gene>
    <name evidence="7 9" type="primary">uxaC</name>
    <name evidence="9" type="ORF">GCM10010969_36130</name>
</gene>
<evidence type="ECO:0000256" key="6">
    <source>
        <dbReference type="ARBA" id="ARBA00023235"/>
    </source>
</evidence>
<feature type="compositionally biased region" description="Polar residues" evidence="8">
    <location>
        <begin position="1"/>
        <end position="26"/>
    </location>
</feature>
<evidence type="ECO:0000313" key="10">
    <source>
        <dbReference type="Proteomes" id="UP000606653"/>
    </source>
</evidence>
<dbReference type="InterPro" id="IPR032466">
    <property type="entry name" value="Metal_Hydrolase"/>
</dbReference>
<comment type="caution">
    <text evidence="9">The sequence shown here is derived from an EMBL/GenBank/DDBJ whole genome shotgun (WGS) entry which is preliminary data.</text>
</comment>
<reference evidence="10" key="1">
    <citation type="journal article" date="2019" name="Int. J. Syst. Evol. Microbiol.">
        <title>The Global Catalogue of Microorganisms (GCM) 10K type strain sequencing project: providing services to taxonomists for standard genome sequencing and annotation.</title>
        <authorList>
            <consortium name="The Broad Institute Genomics Platform"/>
            <consortium name="The Broad Institute Genome Sequencing Center for Infectious Disease"/>
            <person name="Wu L."/>
            <person name="Ma J."/>
        </authorList>
    </citation>
    <scope>NUCLEOTIDE SEQUENCE [LARGE SCALE GENOMIC DNA]</scope>
    <source>
        <strain evidence="10">CGMCC 1.6964</strain>
    </source>
</reference>
<dbReference type="PANTHER" id="PTHR30068:SF4">
    <property type="entry name" value="URONATE ISOMERASE"/>
    <property type="match status" value="1"/>
</dbReference>
<evidence type="ECO:0000256" key="3">
    <source>
        <dbReference type="ARBA" id="ARBA00008397"/>
    </source>
</evidence>
<comment type="pathway">
    <text evidence="2 7">Carbohydrate metabolism; pentose and glucuronate interconversion.</text>
</comment>
<evidence type="ECO:0000256" key="8">
    <source>
        <dbReference type="SAM" id="MobiDB-lite"/>
    </source>
</evidence>
<keyword evidence="10" id="KW-1185">Reference proteome</keyword>
<keyword evidence="6 7" id="KW-0413">Isomerase</keyword>
<evidence type="ECO:0000256" key="1">
    <source>
        <dbReference type="ARBA" id="ARBA00001165"/>
    </source>
</evidence>
<sequence>MNSKMNETNETQSAVSTGMGTGMQDTGSGSSAAQTGSASANSSGFLNDHFLLSTDTARRLFHEHAKDMPIIDYHCHLDPKEIYEDRPFANLTEAWLYGDHYKWRLIRANGIDEERITGSASDYDRFLAWAETVPKTVGNPLYSWTHLELRRFFDIDTPLNVQTAPGIWERANERLKEPEFTRRSLIANSNVKILCTTDDPADDLEYHRLLAEEEQRFAVLPTFRPDKALNIDAPGFADWIGRLEQTCGRSASSFDELIGMLKERVLFFNERGCRLSDHALDTLKYEKSDMEEIERIYAKRRTGQALSGVEVTRYRTELLTRLIAMYTEQGWTMQLHLHAYRNNNTPMFRKLGPDTGYDALNDLPLTQPLSQLLDRAESESGLPKTILYSLNPGDYPALLALMGCYQRDIPGKMQLGSGWWYNDTRDGMRRQITLLADNGLLPRFVGMLTDSRSFLSYTRHEYFRRVLCEWFGELAQRGEAPDDVEMLGGIVEDIAYGNAASYFGFGRA</sequence>
<dbReference type="Proteomes" id="UP000606653">
    <property type="component" value="Unassembled WGS sequence"/>
</dbReference>
<dbReference type="NCBIfam" id="NF002794">
    <property type="entry name" value="PRK02925.1"/>
    <property type="match status" value="1"/>
</dbReference>
<comment type="catalytic activity">
    <reaction evidence="7">
        <text>aldehydo-D-galacturonate = keto-D-tagaturonate</text>
        <dbReference type="Rhea" id="RHEA:27702"/>
        <dbReference type="ChEBI" id="CHEBI:12952"/>
        <dbReference type="ChEBI" id="CHEBI:17886"/>
    </reaction>
</comment>
<evidence type="ECO:0000256" key="2">
    <source>
        <dbReference type="ARBA" id="ARBA00004892"/>
    </source>
</evidence>
<proteinExistence type="inferred from homology"/>
<comment type="similarity">
    <text evidence="3 7">Belongs to the metallo-dependent hydrolases superfamily. Uronate isomerase family.</text>
</comment>
<protein>
    <recommendedName>
        <fullName evidence="5 7">Uronate isomerase</fullName>
        <ecNumber evidence="4 7">5.3.1.12</ecNumber>
    </recommendedName>
    <alternativeName>
        <fullName evidence="7">Glucuronate isomerase</fullName>
    </alternativeName>
    <alternativeName>
        <fullName evidence="7">Uronic isomerase</fullName>
    </alternativeName>
</protein>
<accession>A0ABQ2LBJ8</accession>
<dbReference type="RefSeq" id="WP_018977599.1">
    <property type="nucleotide sequence ID" value="NZ_BMLN01000013.1"/>
</dbReference>
<dbReference type="GO" id="GO:0016853">
    <property type="term" value="F:isomerase activity"/>
    <property type="evidence" value="ECO:0007669"/>
    <property type="project" value="UniProtKB-KW"/>
</dbReference>
<feature type="compositionally biased region" description="Low complexity" evidence="8">
    <location>
        <begin position="27"/>
        <end position="38"/>
    </location>
</feature>
<dbReference type="Gene3D" id="1.10.2020.10">
    <property type="entry name" value="uronate isomerase, domain 2, chain A"/>
    <property type="match status" value="1"/>
</dbReference>
<dbReference type="EC" id="5.3.1.12" evidence="4 7"/>
<dbReference type="InterPro" id="IPR003766">
    <property type="entry name" value="Uronate_isomerase"/>
</dbReference>
<evidence type="ECO:0000256" key="7">
    <source>
        <dbReference type="HAMAP-Rule" id="MF_00675"/>
    </source>
</evidence>
<dbReference type="Pfam" id="PF02614">
    <property type="entry name" value="UxaC"/>
    <property type="match status" value="1"/>
</dbReference>
<evidence type="ECO:0000256" key="4">
    <source>
        <dbReference type="ARBA" id="ARBA00012546"/>
    </source>
</evidence>
<evidence type="ECO:0000256" key="5">
    <source>
        <dbReference type="ARBA" id="ARBA00020555"/>
    </source>
</evidence>